<evidence type="ECO:0000313" key="1">
    <source>
        <dbReference type="EMBL" id="ABR48837.1"/>
    </source>
</evidence>
<name>A6TRL9_ALKMQ</name>
<evidence type="ECO:0000313" key="2">
    <source>
        <dbReference type="Proteomes" id="UP000001572"/>
    </source>
</evidence>
<dbReference type="RefSeq" id="WP_012063810.1">
    <property type="nucleotide sequence ID" value="NC_009633.1"/>
</dbReference>
<reference evidence="2" key="1">
    <citation type="journal article" date="2016" name="Genome Announc.">
        <title>Complete genome sequence of Alkaliphilus metalliredigens strain QYMF, an alkaliphilic and metal-reducing bacterium isolated from borax-contaminated leachate ponds.</title>
        <authorList>
            <person name="Hwang C."/>
            <person name="Copeland A."/>
            <person name="Lucas S."/>
            <person name="Lapidus A."/>
            <person name="Barry K."/>
            <person name="Detter J.C."/>
            <person name="Glavina Del Rio T."/>
            <person name="Hammon N."/>
            <person name="Israni S."/>
            <person name="Dalin E."/>
            <person name="Tice H."/>
            <person name="Pitluck S."/>
            <person name="Chertkov O."/>
            <person name="Brettin T."/>
            <person name="Bruce D."/>
            <person name="Han C."/>
            <person name="Schmutz J."/>
            <person name="Larimer F."/>
            <person name="Land M.L."/>
            <person name="Hauser L."/>
            <person name="Kyrpides N."/>
            <person name="Mikhailova N."/>
            <person name="Ye Q."/>
            <person name="Zhou J."/>
            <person name="Richardson P."/>
            <person name="Fields M.W."/>
        </authorList>
    </citation>
    <scope>NUCLEOTIDE SEQUENCE [LARGE SCALE GENOMIC DNA]</scope>
    <source>
        <strain evidence="2">QYMF</strain>
    </source>
</reference>
<dbReference type="KEGG" id="amt:Amet_2685"/>
<gene>
    <name evidence="1" type="ordered locus">Amet_2685</name>
</gene>
<accession>A6TRL9</accession>
<sequence length="62" mass="6940">MNTLSNVIGYPLEEALILLDIPTDNVLIIESKGKNVNENGEPRVIQQQNLQDGKVKLVISYF</sequence>
<evidence type="ECO:0008006" key="3">
    <source>
        <dbReference type="Google" id="ProtNLM"/>
    </source>
</evidence>
<dbReference type="OrthoDB" id="1955170at2"/>
<dbReference type="Proteomes" id="UP000001572">
    <property type="component" value="Chromosome"/>
</dbReference>
<organism evidence="1 2">
    <name type="scientific">Alkaliphilus metalliredigens (strain QYMF)</name>
    <dbReference type="NCBI Taxonomy" id="293826"/>
    <lineage>
        <taxon>Bacteria</taxon>
        <taxon>Bacillati</taxon>
        <taxon>Bacillota</taxon>
        <taxon>Clostridia</taxon>
        <taxon>Peptostreptococcales</taxon>
        <taxon>Natronincolaceae</taxon>
        <taxon>Alkaliphilus</taxon>
    </lineage>
</organism>
<proteinExistence type="predicted"/>
<dbReference type="STRING" id="293826.Amet_2685"/>
<keyword evidence="2" id="KW-1185">Reference proteome</keyword>
<dbReference type="EMBL" id="CP000724">
    <property type="protein sequence ID" value="ABR48837.1"/>
    <property type="molecule type" value="Genomic_DNA"/>
</dbReference>
<protein>
    <recommendedName>
        <fullName evidence="3">PASTA domain-containing protein</fullName>
    </recommendedName>
</protein>
<dbReference type="AlphaFoldDB" id="A6TRL9"/>
<dbReference type="HOGENOM" id="CLU_2893925_0_0_9"/>